<evidence type="ECO:0000256" key="1">
    <source>
        <dbReference type="SAM" id="MobiDB-lite"/>
    </source>
</evidence>
<dbReference type="AlphaFoldDB" id="A0AAN8LL51"/>
<gene>
    <name evidence="2" type="ORF">J4Q44_G00183420</name>
</gene>
<name>A0AAN8LL51_9TELE</name>
<dbReference type="Proteomes" id="UP001356427">
    <property type="component" value="Unassembled WGS sequence"/>
</dbReference>
<dbReference type="EMBL" id="JAGTTL010000016">
    <property type="protein sequence ID" value="KAK6310287.1"/>
    <property type="molecule type" value="Genomic_DNA"/>
</dbReference>
<feature type="region of interest" description="Disordered" evidence="1">
    <location>
        <begin position="1"/>
        <end position="37"/>
    </location>
</feature>
<reference evidence="2 3" key="1">
    <citation type="submission" date="2021-04" db="EMBL/GenBank/DDBJ databases">
        <authorList>
            <person name="De Guttry C."/>
            <person name="Zahm M."/>
            <person name="Klopp C."/>
            <person name="Cabau C."/>
            <person name="Louis A."/>
            <person name="Berthelot C."/>
            <person name="Parey E."/>
            <person name="Roest Crollius H."/>
            <person name="Montfort J."/>
            <person name="Robinson-Rechavi M."/>
            <person name="Bucao C."/>
            <person name="Bouchez O."/>
            <person name="Gislard M."/>
            <person name="Lluch J."/>
            <person name="Milhes M."/>
            <person name="Lampietro C."/>
            <person name="Lopez Roques C."/>
            <person name="Donnadieu C."/>
            <person name="Braasch I."/>
            <person name="Desvignes T."/>
            <person name="Postlethwait J."/>
            <person name="Bobe J."/>
            <person name="Wedekind C."/>
            <person name="Guiguen Y."/>
        </authorList>
    </citation>
    <scope>NUCLEOTIDE SEQUENCE [LARGE SCALE GENOMIC DNA]</scope>
    <source>
        <strain evidence="2">Cs_M1</strain>
        <tissue evidence="2">Blood</tissue>
    </source>
</reference>
<proteinExistence type="predicted"/>
<organism evidence="2 3">
    <name type="scientific">Coregonus suidteri</name>
    <dbReference type="NCBI Taxonomy" id="861788"/>
    <lineage>
        <taxon>Eukaryota</taxon>
        <taxon>Metazoa</taxon>
        <taxon>Chordata</taxon>
        <taxon>Craniata</taxon>
        <taxon>Vertebrata</taxon>
        <taxon>Euteleostomi</taxon>
        <taxon>Actinopterygii</taxon>
        <taxon>Neopterygii</taxon>
        <taxon>Teleostei</taxon>
        <taxon>Protacanthopterygii</taxon>
        <taxon>Salmoniformes</taxon>
        <taxon>Salmonidae</taxon>
        <taxon>Coregoninae</taxon>
        <taxon>Coregonus</taxon>
    </lineage>
</organism>
<protein>
    <submittedName>
        <fullName evidence="2">Uncharacterized protein</fullName>
    </submittedName>
</protein>
<sequence>MQALTPHVQQPWEQPEPRHLSSAPAHLSLQLQSHAGSPPTGWEFIIQHERACVCVHTRVLITGKPCKGSQEGVLVGRQRR</sequence>
<comment type="caution">
    <text evidence="2">The sequence shown here is derived from an EMBL/GenBank/DDBJ whole genome shotgun (WGS) entry which is preliminary data.</text>
</comment>
<accession>A0AAN8LL51</accession>
<evidence type="ECO:0000313" key="2">
    <source>
        <dbReference type="EMBL" id="KAK6310287.1"/>
    </source>
</evidence>
<evidence type="ECO:0000313" key="3">
    <source>
        <dbReference type="Proteomes" id="UP001356427"/>
    </source>
</evidence>
<keyword evidence="3" id="KW-1185">Reference proteome</keyword>